<dbReference type="InterPro" id="IPR011600">
    <property type="entry name" value="Pept_C14_caspase"/>
</dbReference>
<dbReference type="Pfam" id="PF00656">
    <property type="entry name" value="Peptidase_C14"/>
    <property type="match status" value="1"/>
</dbReference>
<dbReference type="PANTHER" id="PTHR48104:SF30">
    <property type="entry name" value="METACASPASE-1"/>
    <property type="match status" value="1"/>
</dbReference>
<feature type="domain" description="Peptidase C14 caspase" evidence="3">
    <location>
        <begin position="10"/>
        <end position="298"/>
    </location>
</feature>
<dbReference type="EMBL" id="LR026964">
    <property type="protein sequence ID" value="VBB73768.1"/>
    <property type="molecule type" value="Genomic_DNA"/>
</dbReference>
<name>A0ABY6RZW0_PODCO</name>
<reference evidence="4" key="1">
    <citation type="submission" date="2018-02" db="EMBL/GenBank/DDBJ databases">
        <authorList>
            <person name="Silar P."/>
        </authorList>
    </citation>
    <scope>NUCLEOTIDE SEQUENCE [LARGE SCALE GENOMIC DNA]</scope>
    <source>
        <strain evidence="4">T</strain>
    </source>
</reference>
<evidence type="ECO:0000256" key="2">
    <source>
        <dbReference type="SAM" id="MobiDB-lite"/>
    </source>
</evidence>
<evidence type="ECO:0000313" key="4">
    <source>
        <dbReference type="EMBL" id="VBB73768.1"/>
    </source>
</evidence>
<dbReference type="Proteomes" id="UP000280685">
    <property type="component" value="Chromosome 1"/>
</dbReference>
<evidence type="ECO:0000259" key="3">
    <source>
        <dbReference type="Pfam" id="PF00656"/>
    </source>
</evidence>
<proteinExistence type="inferred from homology"/>
<dbReference type="Gene3D" id="3.40.50.1460">
    <property type="match status" value="1"/>
</dbReference>
<comment type="similarity">
    <text evidence="1">Belongs to the peptidase C14B family.</text>
</comment>
<evidence type="ECO:0000256" key="1">
    <source>
        <dbReference type="ARBA" id="ARBA00009005"/>
    </source>
</evidence>
<keyword evidence="5" id="KW-1185">Reference proteome</keyword>
<sequence>MSPAVPSPQRWALLIGIDFYIPSRDPKSGKTTCHRNLEGCVNDINLVASFLETRLDVAPSRIVKLTSTNSKSSTQSDPPEDPSSWPTRDNIFKAFRDMAMKPPGDLVYIHHSGHGAQVSTAYGRYKGPNALDEALVPADIHINGGQYIRDFEIAGLLQSLVDARLHITLVLDSCHSGSSNRYTKDDGIRGLGKVDCSSLAARVYDVSRDPLDVHGSRKAEFRSSWLLEAQGYVLIAACSSTQKAHEKKFEEPNTSNSTPTSRTHGALTYWLIKSLQEQPNPWSRPLSDLVEVVRARVLGDCPDQSPLLDGMVEIPFFGLSSSNKMKRRLGDPLVKRVDIKSGVLHLDHGRLHGVHVRARYEVYDPDIISPGETKSIVTVTIINADDFECQARIHKGYDIETVKLGFRAKRISKQNSLARVCLVSRETRGSAAREDTWMEKFRRHAGEWKSLDWDLSQDQSDEPPPLFHICQTEAGLFEIQDRSKAPMSNVPRISGDDAKWADKVAACLDHLARFQFVQLLGTTTSSSIKSHCTFRLLGKTIHPPAALPIPQRHNDEEWNLRTSPYDLDSLARIEPVDNIYSVQNREWVLCCFKNGGPKSVYLTFFDFEPKWSITKLYPQGEGQSEEVKSGEERYVPMQMEIQDSSKVIVDTIRAIITKSRTSLDSFELVDIETAVHDPTPPQRGRPVVKGREGETWQVYDIKIRTSSQEH</sequence>
<organism evidence="4 5">
    <name type="scientific">Podospora comata</name>
    <dbReference type="NCBI Taxonomy" id="48703"/>
    <lineage>
        <taxon>Eukaryota</taxon>
        <taxon>Fungi</taxon>
        <taxon>Dikarya</taxon>
        <taxon>Ascomycota</taxon>
        <taxon>Pezizomycotina</taxon>
        <taxon>Sordariomycetes</taxon>
        <taxon>Sordariomycetidae</taxon>
        <taxon>Sordariales</taxon>
        <taxon>Podosporaceae</taxon>
        <taxon>Podospora</taxon>
    </lineage>
</organism>
<feature type="region of interest" description="Disordered" evidence="2">
    <location>
        <begin position="66"/>
        <end position="87"/>
    </location>
</feature>
<protein>
    <submittedName>
        <fullName evidence="4">Metacaspase</fullName>
    </submittedName>
</protein>
<gene>
    <name evidence="4" type="ORF">PODCO_121502</name>
</gene>
<feature type="compositionally biased region" description="Polar residues" evidence="2">
    <location>
        <begin position="66"/>
        <end position="77"/>
    </location>
</feature>
<dbReference type="PANTHER" id="PTHR48104">
    <property type="entry name" value="METACASPASE-4"/>
    <property type="match status" value="1"/>
</dbReference>
<evidence type="ECO:0000313" key="5">
    <source>
        <dbReference type="Proteomes" id="UP000280685"/>
    </source>
</evidence>
<dbReference type="InterPro" id="IPR050452">
    <property type="entry name" value="Metacaspase"/>
</dbReference>
<accession>A0ABY6RZW0</accession>